<keyword evidence="10" id="KW-0239">DNA-directed DNA polymerase</keyword>
<dbReference type="PANTHER" id="PTHR11669:SF0">
    <property type="entry name" value="PROTEIN STICHEL-LIKE 2"/>
    <property type="match status" value="1"/>
</dbReference>
<dbReference type="EC" id="2.7.7.7" evidence="2"/>
<dbReference type="InterPro" id="IPR012763">
    <property type="entry name" value="DNA_pol_III_sug/sutau_N"/>
</dbReference>
<dbReference type="CDD" id="cd18137">
    <property type="entry name" value="HLD_clamp_pol_III_gamma_tau"/>
    <property type="match status" value="1"/>
</dbReference>
<dbReference type="Proteomes" id="UP000095706">
    <property type="component" value="Unassembled WGS sequence"/>
</dbReference>
<gene>
    <name evidence="14" type="primary">dnaX_2</name>
    <name evidence="14" type="ORF">ERS852406_01038</name>
</gene>
<dbReference type="GO" id="GO:0003677">
    <property type="term" value="F:DNA binding"/>
    <property type="evidence" value="ECO:0007669"/>
    <property type="project" value="InterPro"/>
</dbReference>
<dbReference type="Pfam" id="PF22608">
    <property type="entry name" value="DNAX_ATPase_lid"/>
    <property type="match status" value="1"/>
</dbReference>
<protein>
    <recommendedName>
        <fullName evidence="2">DNA-directed DNA polymerase</fullName>
        <ecNumber evidence="2">2.7.7.7</ecNumber>
    </recommendedName>
</protein>
<dbReference type="InterPro" id="IPR022754">
    <property type="entry name" value="DNA_pol_III_gamma-3"/>
</dbReference>
<keyword evidence="4 14" id="KW-0548">Nucleotidyltransferase</keyword>
<evidence type="ECO:0000313" key="14">
    <source>
        <dbReference type="EMBL" id="CUN97541.1"/>
    </source>
</evidence>
<dbReference type="PRINTS" id="PR00300">
    <property type="entry name" value="CLPPROTEASEA"/>
</dbReference>
<organism evidence="14 15">
    <name type="scientific">Fusicatenibacter saccharivorans</name>
    <dbReference type="NCBI Taxonomy" id="1150298"/>
    <lineage>
        <taxon>Bacteria</taxon>
        <taxon>Bacillati</taxon>
        <taxon>Bacillota</taxon>
        <taxon>Clostridia</taxon>
        <taxon>Lachnospirales</taxon>
        <taxon>Lachnospiraceae</taxon>
        <taxon>Fusicatenibacter</taxon>
    </lineage>
</organism>
<dbReference type="InterPro" id="IPR003593">
    <property type="entry name" value="AAA+_ATPase"/>
</dbReference>
<dbReference type="GO" id="GO:0005524">
    <property type="term" value="F:ATP binding"/>
    <property type="evidence" value="ECO:0007669"/>
    <property type="project" value="UniProtKB-KW"/>
</dbReference>
<dbReference type="Pfam" id="PF13177">
    <property type="entry name" value="DNA_pol3_delta2"/>
    <property type="match status" value="1"/>
</dbReference>
<feature type="domain" description="AAA+ ATPase" evidence="13">
    <location>
        <begin position="37"/>
        <end position="179"/>
    </location>
</feature>
<proteinExistence type="inferred from homology"/>
<sequence length="549" mass="60493">MSYTALYRKFRPSTFEDVKGQDHIVTTLKNQIRADRIGHAYLFCGTRGTGKTTIAKILARSVNCEHPVDGSPCNECPTCKAILAGVSTNVIEIDAASNNGVDNIREIREEVAYRPTQGRYKVYIIDEVHMLSTGAFNALLKTLEEPPSYVIFILATTEANKIPVTILSRCQRYDFRRITIDTIAARLSELMEKEGVDVEEKAIRYVAKAGDGSMRDALSLLDQCIAFYLGQKLTYDKVLEVLGTVDTEIFSQMLRTILAGDVTGSIRTLETLLNRGKELGQFVTDFTWYLRNLLLVKSADETEELLDVSTENLKLLKEESTMVDDETLIHYIRVLSELSGQLRYAAQKRVLVEVALVKLCKPQMEQNLESVLERLRILEEKMERGIPMMVTNAPGAGNGSAGGSGAAGDGYAAAETPQSAPAPVKAAPADLQRISASWKAIVGQTSGMFRQFLQGAVPKYNSETGDAKLFVEFADQLASIYVERPEAADEIRTIIEQMTGKTVEVQLILADQHANAALSTISVDDALTQAIHGIPVEEDDESDFDDGEE</sequence>
<evidence type="ECO:0000256" key="8">
    <source>
        <dbReference type="ARBA" id="ARBA00022833"/>
    </source>
</evidence>
<dbReference type="RefSeq" id="WP_055226854.1">
    <property type="nucleotide sequence ID" value="NZ_CYYV01000004.1"/>
</dbReference>
<dbReference type="NCBIfam" id="TIGR02397">
    <property type="entry name" value="dnaX_nterm"/>
    <property type="match status" value="1"/>
</dbReference>
<keyword evidence="6" id="KW-0479">Metal-binding</keyword>
<dbReference type="AlphaFoldDB" id="A0A174B971"/>
<dbReference type="Pfam" id="PF12169">
    <property type="entry name" value="DNA_pol3_gamma3"/>
    <property type="match status" value="1"/>
</dbReference>
<evidence type="ECO:0000256" key="12">
    <source>
        <dbReference type="SAM" id="MobiDB-lite"/>
    </source>
</evidence>
<feature type="region of interest" description="Disordered" evidence="12">
    <location>
        <begin position="394"/>
        <end position="416"/>
    </location>
</feature>
<dbReference type="FunFam" id="1.10.8.60:FF:000013">
    <property type="entry name" value="DNA polymerase III subunit gamma/tau"/>
    <property type="match status" value="1"/>
</dbReference>
<dbReference type="Gene3D" id="3.40.50.300">
    <property type="entry name" value="P-loop containing nucleotide triphosphate hydrolases"/>
    <property type="match status" value="1"/>
</dbReference>
<dbReference type="GO" id="GO:0006261">
    <property type="term" value="P:DNA-templated DNA replication"/>
    <property type="evidence" value="ECO:0007669"/>
    <property type="project" value="TreeGrafter"/>
</dbReference>
<evidence type="ECO:0000256" key="6">
    <source>
        <dbReference type="ARBA" id="ARBA00022723"/>
    </source>
</evidence>
<feature type="compositionally biased region" description="Gly residues" evidence="12">
    <location>
        <begin position="396"/>
        <end position="408"/>
    </location>
</feature>
<evidence type="ECO:0000256" key="7">
    <source>
        <dbReference type="ARBA" id="ARBA00022741"/>
    </source>
</evidence>
<dbReference type="InterPro" id="IPR027417">
    <property type="entry name" value="P-loop_NTPase"/>
</dbReference>
<dbReference type="FunFam" id="3.40.50.300:FF:000014">
    <property type="entry name" value="DNA polymerase III subunit gamma/tau"/>
    <property type="match status" value="1"/>
</dbReference>
<dbReference type="PANTHER" id="PTHR11669">
    <property type="entry name" value="REPLICATION FACTOR C / DNA POLYMERASE III GAMMA-TAU SUBUNIT"/>
    <property type="match status" value="1"/>
</dbReference>
<dbReference type="InterPro" id="IPR001270">
    <property type="entry name" value="ClpA/B"/>
</dbReference>
<comment type="catalytic activity">
    <reaction evidence="11">
        <text>DNA(n) + a 2'-deoxyribonucleoside 5'-triphosphate = DNA(n+1) + diphosphate</text>
        <dbReference type="Rhea" id="RHEA:22508"/>
        <dbReference type="Rhea" id="RHEA-COMP:17339"/>
        <dbReference type="Rhea" id="RHEA-COMP:17340"/>
        <dbReference type="ChEBI" id="CHEBI:33019"/>
        <dbReference type="ChEBI" id="CHEBI:61560"/>
        <dbReference type="ChEBI" id="CHEBI:173112"/>
        <dbReference type="EC" id="2.7.7.7"/>
    </reaction>
</comment>
<evidence type="ECO:0000256" key="4">
    <source>
        <dbReference type="ARBA" id="ARBA00022695"/>
    </source>
</evidence>
<evidence type="ECO:0000256" key="2">
    <source>
        <dbReference type="ARBA" id="ARBA00012417"/>
    </source>
</evidence>
<dbReference type="SUPFAM" id="SSF48019">
    <property type="entry name" value="post-AAA+ oligomerization domain-like"/>
    <property type="match status" value="1"/>
</dbReference>
<accession>A0A174B971</accession>
<dbReference type="GO" id="GO:0003887">
    <property type="term" value="F:DNA-directed DNA polymerase activity"/>
    <property type="evidence" value="ECO:0007669"/>
    <property type="project" value="UniProtKB-KW"/>
</dbReference>
<evidence type="ECO:0000256" key="3">
    <source>
        <dbReference type="ARBA" id="ARBA00022679"/>
    </source>
</evidence>
<keyword evidence="9" id="KW-0067">ATP-binding</keyword>
<evidence type="ECO:0000256" key="10">
    <source>
        <dbReference type="ARBA" id="ARBA00022932"/>
    </source>
</evidence>
<keyword evidence="8" id="KW-0862">Zinc</keyword>
<dbReference type="CDD" id="cd00009">
    <property type="entry name" value="AAA"/>
    <property type="match status" value="1"/>
</dbReference>
<comment type="similarity">
    <text evidence="1">Belongs to the DnaX/STICHEL family.</text>
</comment>
<evidence type="ECO:0000313" key="15">
    <source>
        <dbReference type="Proteomes" id="UP000095706"/>
    </source>
</evidence>
<dbReference type="NCBIfam" id="NF004046">
    <property type="entry name" value="PRK05563.1"/>
    <property type="match status" value="1"/>
</dbReference>
<evidence type="ECO:0000256" key="11">
    <source>
        <dbReference type="ARBA" id="ARBA00049244"/>
    </source>
</evidence>
<dbReference type="SUPFAM" id="SSF52540">
    <property type="entry name" value="P-loop containing nucleoside triphosphate hydrolases"/>
    <property type="match status" value="1"/>
</dbReference>
<dbReference type="InterPro" id="IPR045085">
    <property type="entry name" value="HLD_clamp_pol_III_gamma_tau"/>
</dbReference>
<keyword evidence="5" id="KW-0235">DNA replication</keyword>
<dbReference type="Gene3D" id="1.10.8.60">
    <property type="match status" value="1"/>
</dbReference>
<dbReference type="InterPro" id="IPR050238">
    <property type="entry name" value="DNA_Rep/Repair_Clamp_Loader"/>
</dbReference>
<name>A0A174B971_9FIRM</name>
<evidence type="ECO:0000256" key="9">
    <source>
        <dbReference type="ARBA" id="ARBA00022840"/>
    </source>
</evidence>
<evidence type="ECO:0000256" key="1">
    <source>
        <dbReference type="ARBA" id="ARBA00006360"/>
    </source>
</evidence>
<reference evidence="14 15" key="1">
    <citation type="submission" date="2015-09" db="EMBL/GenBank/DDBJ databases">
        <authorList>
            <consortium name="Pathogen Informatics"/>
        </authorList>
    </citation>
    <scope>NUCLEOTIDE SEQUENCE [LARGE SCALE GENOMIC DNA]</scope>
    <source>
        <strain evidence="14 15">2789STDY5608849</strain>
    </source>
</reference>
<evidence type="ECO:0000259" key="13">
    <source>
        <dbReference type="SMART" id="SM00382"/>
    </source>
</evidence>
<dbReference type="Gene3D" id="1.20.272.10">
    <property type="match status" value="1"/>
</dbReference>
<keyword evidence="3 14" id="KW-0808">Transferase</keyword>
<dbReference type="GO" id="GO:0009360">
    <property type="term" value="C:DNA polymerase III complex"/>
    <property type="evidence" value="ECO:0007669"/>
    <property type="project" value="InterPro"/>
</dbReference>
<keyword evidence="7" id="KW-0547">Nucleotide-binding</keyword>
<dbReference type="EMBL" id="CYYV01000004">
    <property type="protein sequence ID" value="CUN97541.1"/>
    <property type="molecule type" value="Genomic_DNA"/>
</dbReference>
<dbReference type="InterPro" id="IPR008921">
    <property type="entry name" value="DNA_pol3_clamp-load_cplx_C"/>
</dbReference>
<dbReference type="GO" id="GO:0046872">
    <property type="term" value="F:metal ion binding"/>
    <property type="evidence" value="ECO:0007669"/>
    <property type="project" value="UniProtKB-KW"/>
</dbReference>
<dbReference type="SMART" id="SM00382">
    <property type="entry name" value="AAA"/>
    <property type="match status" value="1"/>
</dbReference>
<evidence type="ECO:0000256" key="5">
    <source>
        <dbReference type="ARBA" id="ARBA00022705"/>
    </source>
</evidence>